<dbReference type="Pfam" id="PF07331">
    <property type="entry name" value="TctB"/>
    <property type="match status" value="1"/>
</dbReference>
<dbReference type="InterPro" id="IPR009936">
    <property type="entry name" value="DUF1468"/>
</dbReference>
<protein>
    <submittedName>
        <fullName evidence="3">Tripartite tricarboxylate transporter TctB family protein</fullName>
    </submittedName>
</protein>
<feature type="transmembrane region" description="Helical" evidence="1">
    <location>
        <begin position="15"/>
        <end position="33"/>
    </location>
</feature>
<sequence length="178" mass="18679">MTQPQRAVRHPDAQATTAAILLVVGVFYGFQAVREGIGTPSDTGSGFFPLIVAIVLVIASALLLVQEWRAWRGDPAVQAQSALDQAGDDEGGAPEGEPRTRWARVAGVLLASLAVPLFAEVVGFVVMLSAAVAVIAKIAGMRGWMRPCALGVVFGVVAWLVFVYWLFVPLPAGVLGLG</sequence>
<gene>
    <name evidence="3" type="ORF">FB381_2994</name>
</gene>
<evidence type="ECO:0000259" key="2">
    <source>
        <dbReference type="Pfam" id="PF07331"/>
    </source>
</evidence>
<reference evidence="3 4" key="1">
    <citation type="submission" date="2019-06" db="EMBL/GenBank/DDBJ databases">
        <title>Sequencing the genomes of 1000 actinobacteria strains.</title>
        <authorList>
            <person name="Klenk H.-P."/>
        </authorList>
    </citation>
    <scope>NUCLEOTIDE SEQUENCE [LARGE SCALE GENOMIC DNA]</scope>
    <source>
        <strain evidence="3 4">DSM 25218</strain>
    </source>
</reference>
<organism evidence="3 4">
    <name type="scientific">Nocardioides albertanoniae</name>
    <dbReference type="NCBI Taxonomy" id="1175486"/>
    <lineage>
        <taxon>Bacteria</taxon>
        <taxon>Bacillati</taxon>
        <taxon>Actinomycetota</taxon>
        <taxon>Actinomycetes</taxon>
        <taxon>Propionibacteriales</taxon>
        <taxon>Nocardioidaceae</taxon>
        <taxon>Nocardioides</taxon>
    </lineage>
</organism>
<name>A0A543A919_9ACTN</name>
<evidence type="ECO:0000256" key="1">
    <source>
        <dbReference type="SAM" id="Phobius"/>
    </source>
</evidence>
<keyword evidence="1" id="KW-0472">Membrane</keyword>
<evidence type="ECO:0000313" key="4">
    <source>
        <dbReference type="Proteomes" id="UP000320209"/>
    </source>
</evidence>
<proteinExistence type="predicted"/>
<dbReference type="RefSeq" id="WP_141781011.1">
    <property type="nucleotide sequence ID" value="NZ_VFOV01000001.1"/>
</dbReference>
<dbReference type="AlphaFoldDB" id="A0A543A919"/>
<evidence type="ECO:0000313" key="3">
    <source>
        <dbReference type="EMBL" id="TQL69093.1"/>
    </source>
</evidence>
<feature type="transmembrane region" description="Helical" evidence="1">
    <location>
        <begin position="108"/>
        <end position="136"/>
    </location>
</feature>
<keyword evidence="1" id="KW-1133">Transmembrane helix</keyword>
<feature type="domain" description="DUF1468" evidence="2">
    <location>
        <begin position="18"/>
        <end position="171"/>
    </location>
</feature>
<keyword evidence="4" id="KW-1185">Reference proteome</keyword>
<dbReference type="Proteomes" id="UP000320209">
    <property type="component" value="Unassembled WGS sequence"/>
</dbReference>
<dbReference type="OrthoDB" id="3544414at2"/>
<keyword evidence="1" id="KW-0812">Transmembrane</keyword>
<feature type="transmembrane region" description="Helical" evidence="1">
    <location>
        <begin position="45"/>
        <end position="65"/>
    </location>
</feature>
<dbReference type="EMBL" id="VFOV01000001">
    <property type="protein sequence ID" value="TQL69093.1"/>
    <property type="molecule type" value="Genomic_DNA"/>
</dbReference>
<feature type="transmembrane region" description="Helical" evidence="1">
    <location>
        <begin position="148"/>
        <end position="167"/>
    </location>
</feature>
<accession>A0A543A919</accession>
<comment type="caution">
    <text evidence="3">The sequence shown here is derived from an EMBL/GenBank/DDBJ whole genome shotgun (WGS) entry which is preliminary data.</text>
</comment>